<dbReference type="EMBL" id="JXAK01000002">
    <property type="protein sequence ID" value="KIL42211.1"/>
    <property type="molecule type" value="Genomic_DNA"/>
</dbReference>
<feature type="domain" description="Alpha-galactosidase NEW3" evidence="3">
    <location>
        <begin position="157"/>
        <end position="233"/>
    </location>
</feature>
<dbReference type="InterPro" id="IPR032879">
    <property type="entry name" value="FixG_C"/>
</dbReference>
<keyword evidence="2" id="KW-0732">Signal</keyword>
<evidence type="ECO:0000256" key="1">
    <source>
        <dbReference type="SAM" id="Phobius"/>
    </source>
</evidence>
<dbReference type="Pfam" id="PF10633">
    <property type="entry name" value="NPCBM_assoc"/>
    <property type="match status" value="2"/>
</dbReference>
<feature type="signal peptide" evidence="2">
    <location>
        <begin position="1"/>
        <end position="31"/>
    </location>
</feature>
<gene>
    <name evidence="5" type="ORF">SD70_01255</name>
</gene>
<evidence type="ECO:0000256" key="2">
    <source>
        <dbReference type="SAM" id="SignalP"/>
    </source>
</evidence>
<feature type="chain" id="PRO_5045483934" evidence="2">
    <location>
        <begin position="32"/>
        <end position="387"/>
    </location>
</feature>
<keyword evidence="1" id="KW-1133">Transmembrane helix</keyword>
<evidence type="ECO:0000313" key="5">
    <source>
        <dbReference type="EMBL" id="KIL42211.1"/>
    </source>
</evidence>
<accession>A0ABR5AMI2</accession>
<evidence type="ECO:0000313" key="6">
    <source>
        <dbReference type="Proteomes" id="UP000031967"/>
    </source>
</evidence>
<dbReference type="InterPro" id="IPR018905">
    <property type="entry name" value="A-galactase_NEW3"/>
</dbReference>
<reference evidence="5 6" key="1">
    <citation type="submission" date="2014-12" db="EMBL/GenBank/DDBJ databases">
        <title>Draft genome sequence of Paenibacillus kamchatkensis strain B-2647.</title>
        <authorList>
            <person name="Karlyshev A.V."/>
            <person name="Kudryashova E.B."/>
        </authorList>
    </citation>
    <scope>NUCLEOTIDE SEQUENCE [LARGE SCALE GENOMIC DNA]</scope>
    <source>
        <strain evidence="5 6">VKM B-2647</strain>
    </source>
</reference>
<dbReference type="InterPro" id="IPR013783">
    <property type="entry name" value="Ig-like_fold"/>
</dbReference>
<feature type="transmembrane region" description="Helical" evidence="1">
    <location>
        <begin position="361"/>
        <end position="381"/>
    </location>
</feature>
<dbReference type="PANTHER" id="PTHR39198:SF1">
    <property type="entry name" value="ALPHA-GALACTOSIDASE NEW3 DOMAIN-CONTAINING PROTEIN"/>
    <property type="match status" value="1"/>
</dbReference>
<protein>
    <submittedName>
        <fullName evidence="5">S-layer domain-containing protein</fullName>
    </submittedName>
</protein>
<dbReference type="Proteomes" id="UP000031967">
    <property type="component" value="Unassembled WGS sequence"/>
</dbReference>
<proteinExistence type="predicted"/>
<organism evidence="5 6">
    <name type="scientific">Gordoniibacillus kamchatkensis</name>
    <dbReference type="NCBI Taxonomy" id="1590651"/>
    <lineage>
        <taxon>Bacteria</taxon>
        <taxon>Bacillati</taxon>
        <taxon>Bacillota</taxon>
        <taxon>Bacilli</taxon>
        <taxon>Bacillales</taxon>
        <taxon>Paenibacillaceae</taxon>
        <taxon>Gordoniibacillus</taxon>
    </lineage>
</organism>
<dbReference type="Pfam" id="PF11614">
    <property type="entry name" value="FixG_C"/>
    <property type="match status" value="1"/>
</dbReference>
<feature type="domain" description="FixG C-terminal immunoglobulin-like" evidence="4">
    <location>
        <begin position="55"/>
        <end position="126"/>
    </location>
</feature>
<dbReference type="PANTHER" id="PTHR39198">
    <property type="entry name" value="HYPOTHETICAL MEMBRANE PROTEIN, CONSERVED"/>
    <property type="match status" value="1"/>
</dbReference>
<sequence>MKSSWRFCCKPVLMLAALLFGVFGFGAAAGAAEGDVSLYTPYASLSAPPGDSISYSVDVINNTSQIQTVELSLDNAPQDWKAQLTAGGRAIQKLSVKPKETQTVNLQVDVPLKVDKGAYTFTLTAKGAASLPLTVNVSAQGTYSTELTTTQPNMQGTAGSNFNYSLTLKNKTAGKQLYALKSDAPQGWTVSFQSGGKDVTSVSVDPNGSQDISVTVTPPDGVKAGSYKLPVSAAGNNTSAQAELEAVVTGTYAIDLSTPSGNLATDITAGSTKKVTMQVKNKGSSPLKDIEMSSNAPVNWEVTFEPSKIANLAPGASTQVTASIKADKNAIAGDYIVSMTSKTAEKSADATLRMTVKTSVLWGWIGILIIIAVIGGVYYLFRTYGRR</sequence>
<keyword evidence="1" id="KW-0812">Transmembrane</keyword>
<keyword evidence="1" id="KW-0472">Membrane</keyword>
<evidence type="ECO:0000259" key="4">
    <source>
        <dbReference type="Pfam" id="PF11614"/>
    </source>
</evidence>
<keyword evidence="6" id="KW-1185">Reference proteome</keyword>
<name>A0ABR5AMI2_9BACL</name>
<dbReference type="Gene3D" id="2.60.40.10">
    <property type="entry name" value="Immunoglobulins"/>
    <property type="match status" value="3"/>
</dbReference>
<dbReference type="RefSeq" id="WP_041044909.1">
    <property type="nucleotide sequence ID" value="NZ_JXAK01000002.1"/>
</dbReference>
<feature type="domain" description="Alpha-galactosidase NEW3" evidence="3">
    <location>
        <begin position="267"/>
        <end position="340"/>
    </location>
</feature>
<evidence type="ECO:0000259" key="3">
    <source>
        <dbReference type="Pfam" id="PF10633"/>
    </source>
</evidence>
<comment type="caution">
    <text evidence="5">The sequence shown here is derived from an EMBL/GenBank/DDBJ whole genome shotgun (WGS) entry which is preliminary data.</text>
</comment>